<keyword evidence="3 5" id="KW-0560">Oxidoreductase</keyword>
<dbReference type="SUPFAM" id="SSF51735">
    <property type="entry name" value="NAD(P)-binding Rossmann-fold domains"/>
    <property type="match status" value="1"/>
</dbReference>
<dbReference type="CDD" id="cd12169">
    <property type="entry name" value="PGDH_like_1"/>
    <property type="match status" value="1"/>
</dbReference>
<feature type="domain" description="D-isomer specific 2-hydroxyacid dehydrogenase catalytic" evidence="6">
    <location>
        <begin position="21"/>
        <end position="316"/>
    </location>
</feature>
<dbReference type="SUPFAM" id="SSF52283">
    <property type="entry name" value="Formate/glycerate dehydrogenase catalytic domain-like"/>
    <property type="match status" value="1"/>
</dbReference>
<keyword evidence="9" id="KW-1185">Reference proteome</keyword>
<dbReference type="PANTHER" id="PTHR42789">
    <property type="entry name" value="D-ISOMER SPECIFIC 2-HYDROXYACID DEHYDROGENASE FAMILY PROTEIN (AFU_ORTHOLOGUE AFUA_6G10090)"/>
    <property type="match status" value="1"/>
</dbReference>
<evidence type="ECO:0000259" key="7">
    <source>
        <dbReference type="Pfam" id="PF02826"/>
    </source>
</evidence>
<name>A0A1J7C2S4_9ACTN</name>
<evidence type="ECO:0000256" key="1">
    <source>
        <dbReference type="ARBA" id="ARBA00005854"/>
    </source>
</evidence>
<feature type="domain" description="D-isomer specific 2-hydroxyacid dehydrogenase NAD-binding" evidence="7">
    <location>
        <begin position="114"/>
        <end position="289"/>
    </location>
</feature>
<dbReference type="PANTHER" id="PTHR42789:SF1">
    <property type="entry name" value="D-ISOMER SPECIFIC 2-HYDROXYACID DEHYDROGENASE FAMILY PROTEIN (AFU_ORTHOLOGUE AFUA_6G10090)"/>
    <property type="match status" value="1"/>
</dbReference>
<organism evidence="8 9">
    <name type="scientific">Mangrovactinospora gilvigrisea</name>
    <dbReference type="NCBI Taxonomy" id="1428644"/>
    <lineage>
        <taxon>Bacteria</taxon>
        <taxon>Bacillati</taxon>
        <taxon>Actinomycetota</taxon>
        <taxon>Actinomycetes</taxon>
        <taxon>Kitasatosporales</taxon>
        <taxon>Streptomycetaceae</taxon>
        <taxon>Mangrovactinospora</taxon>
    </lineage>
</organism>
<dbReference type="OrthoDB" id="117809at2"/>
<reference evidence="8 9" key="1">
    <citation type="submission" date="2016-10" db="EMBL/GenBank/DDBJ databases">
        <title>Genome sequence of Streptomyces gilvigriseus MUSC 26.</title>
        <authorList>
            <person name="Lee L.-H."/>
            <person name="Ser H.-L."/>
        </authorList>
    </citation>
    <scope>NUCLEOTIDE SEQUENCE [LARGE SCALE GENOMIC DNA]</scope>
    <source>
        <strain evidence="8 9">MUSC 26</strain>
    </source>
</reference>
<dbReference type="InterPro" id="IPR036291">
    <property type="entry name" value="NAD(P)-bd_dom_sf"/>
</dbReference>
<dbReference type="Gene3D" id="3.40.50.720">
    <property type="entry name" value="NAD(P)-binding Rossmann-like Domain"/>
    <property type="match status" value="2"/>
</dbReference>
<dbReference type="AlphaFoldDB" id="A0A1J7C2S4"/>
<evidence type="ECO:0000256" key="4">
    <source>
        <dbReference type="ARBA" id="ARBA00023027"/>
    </source>
</evidence>
<dbReference type="InterPro" id="IPR006139">
    <property type="entry name" value="D-isomer_2_OHA_DH_cat_dom"/>
</dbReference>
<evidence type="ECO:0000256" key="5">
    <source>
        <dbReference type="RuleBase" id="RU003719"/>
    </source>
</evidence>
<sequence>MTVRVAVLDDYQRVAEEAADWGRLPEGVEVEFYPHPLGTADEIVKELADYPIVVAMRERTAFPRELLARLPELRLLVTTGMKNAAIDVAAAGELGITVCGTAMAPTPTAELTWGLILGVARHIPEEDRAVREGRWQHTVGVGLSGKTLGVIGLGRLGRQVAAIGQAFGMNVVAWSQNLTPAAAAEAGVQKAADLDELLRMADVVTIHTRLSERTRGLIGERRLGLMRPTAILVNTSRAPIVDMEALGDAVREGRLGGVGIDVYEDEPLAVDDPVRGWEPDRTVLTPHLGYVTGEGLRLSYGEAVEDIAAFLTGEPVRVLS</sequence>
<keyword evidence="4" id="KW-0520">NAD</keyword>
<dbReference type="GO" id="GO:0051287">
    <property type="term" value="F:NAD binding"/>
    <property type="evidence" value="ECO:0007669"/>
    <property type="project" value="InterPro"/>
</dbReference>
<evidence type="ECO:0000256" key="3">
    <source>
        <dbReference type="ARBA" id="ARBA00023002"/>
    </source>
</evidence>
<gene>
    <name evidence="8" type="ORF">BIV57_19315</name>
</gene>
<comment type="caution">
    <text evidence="8">The sequence shown here is derived from an EMBL/GenBank/DDBJ whole genome shotgun (WGS) entry which is preliminary data.</text>
</comment>
<comment type="similarity">
    <text evidence="1 5">Belongs to the D-isomer specific 2-hydroxyacid dehydrogenase family.</text>
</comment>
<dbReference type="InterPro" id="IPR029752">
    <property type="entry name" value="D-isomer_DH_CS1"/>
</dbReference>
<accession>A0A1J7C2S4</accession>
<dbReference type="InterPro" id="IPR006140">
    <property type="entry name" value="D-isomer_DH_NAD-bd"/>
</dbReference>
<dbReference type="Proteomes" id="UP000243342">
    <property type="component" value="Unassembled WGS sequence"/>
</dbReference>
<dbReference type="GO" id="GO:0008652">
    <property type="term" value="P:amino acid biosynthetic process"/>
    <property type="evidence" value="ECO:0007669"/>
    <property type="project" value="UniProtKB-KW"/>
</dbReference>
<dbReference type="STRING" id="1428644.BIV57_19315"/>
<dbReference type="RefSeq" id="WP_071658174.1">
    <property type="nucleotide sequence ID" value="NZ_MLCF01000127.1"/>
</dbReference>
<dbReference type="Pfam" id="PF00389">
    <property type="entry name" value="2-Hacid_dh"/>
    <property type="match status" value="1"/>
</dbReference>
<dbReference type="InterPro" id="IPR050857">
    <property type="entry name" value="D-2-hydroxyacid_DH"/>
</dbReference>
<dbReference type="EMBL" id="MLCF01000127">
    <property type="protein sequence ID" value="OIV35868.1"/>
    <property type="molecule type" value="Genomic_DNA"/>
</dbReference>
<evidence type="ECO:0000313" key="9">
    <source>
        <dbReference type="Proteomes" id="UP000243342"/>
    </source>
</evidence>
<evidence type="ECO:0000313" key="8">
    <source>
        <dbReference type="EMBL" id="OIV35868.1"/>
    </source>
</evidence>
<protein>
    <submittedName>
        <fullName evidence="8">Hydroxyacid dehydrogenase</fullName>
    </submittedName>
</protein>
<dbReference type="Pfam" id="PF02826">
    <property type="entry name" value="2-Hacid_dh_C"/>
    <property type="match status" value="1"/>
</dbReference>
<dbReference type="PROSITE" id="PS00065">
    <property type="entry name" value="D_2_HYDROXYACID_DH_1"/>
    <property type="match status" value="1"/>
</dbReference>
<evidence type="ECO:0000259" key="6">
    <source>
        <dbReference type="Pfam" id="PF00389"/>
    </source>
</evidence>
<keyword evidence="2" id="KW-0028">Amino-acid biosynthesis</keyword>
<evidence type="ECO:0000256" key="2">
    <source>
        <dbReference type="ARBA" id="ARBA00022605"/>
    </source>
</evidence>
<proteinExistence type="inferred from homology"/>
<dbReference type="GO" id="GO:0016616">
    <property type="term" value="F:oxidoreductase activity, acting on the CH-OH group of donors, NAD or NADP as acceptor"/>
    <property type="evidence" value="ECO:0007669"/>
    <property type="project" value="InterPro"/>
</dbReference>